<dbReference type="GO" id="GO:0004813">
    <property type="term" value="F:alanine-tRNA ligase activity"/>
    <property type="evidence" value="ECO:0007669"/>
    <property type="project" value="InterPro"/>
</dbReference>
<dbReference type="InterPro" id="IPR051335">
    <property type="entry name" value="Alanyl-tRNA_Editing_Enzymes"/>
</dbReference>
<sequence>MEIYYESAYIKEFDAIVISCKERKDGKYDVILDRTAFFPEQGGQSSDIGTIVDENGAEHNVTHVSIKNESLADSCENLEETLNESIAVIRHVVDTPLTEGENVHGVIDWAHRFSNMQQHTGEHIFSGIVASEYSYDNVGFHLSDTEVTMDYNGLLTSENIRDIELKVNRAIWENVPVICEFPDEQTLRSLNYRSKKELSGDVRIVTVKGYDVCACCAPHVEHTGEIGILKVTGLQNYKGGVRVNILCGKRALEYITSQQQIVDELSRQFTTSFDNIISSVKKLSSENADLKGELSATKEKLIEYELKEIPSDKENVILVKDESTDGNSMRKIVNLLSQSHDGFCGVFAGTDEKGYKFVFSSGQKKKDLNEVIKVLRENFGAKGGGNAQMIQGSLSAIEISDVLEKIEEL</sequence>
<dbReference type="SUPFAM" id="SSF55186">
    <property type="entry name" value="ThrRS/AlaRS common domain"/>
    <property type="match status" value="1"/>
</dbReference>
<accession>A0A1I5R537</accession>
<dbReference type="Pfam" id="PF02272">
    <property type="entry name" value="DHHA1"/>
    <property type="match status" value="1"/>
</dbReference>
<name>A0A1I5R537_9FIRM</name>
<evidence type="ECO:0000256" key="4">
    <source>
        <dbReference type="ARBA" id="ARBA00022833"/>
    </source>
</evidence>
<dbReference type="Pfam" id="PF07973">
    <property type="entry name" value="tRNA_SAD"/>
    <property type="match status" value="1"/>
</dbReference>
<dbReference type="SMART" id="SM00863">
    <property type="entry name" value="tRNA_SAD"/>
    <property type="match status" value="1"/>
</dbReference>
<protein>
    <submittedName>
        <fullName evidence="7">Alanyl-tRNA synthetase</fullName>
    </submittedName>
</protein>
<dbReference type="InterPro" id="IPR003156">
    <property type="entry name" value="DHHA1_dom"/>
</dbReference>
<keyword evidence="5" id="KW-0175">Coiled coil</keyword>
<keyword evidence="4" id="KW-0862">Zinc</keyword>
<dbReference type="InterPro" id="IPR012947">
    <property type="entry name" value="tRNA_SAD"/>
</dbReference>
<evidence type="ECO:0000313" key="7">
    <source>
        <dbReference type="EMBL" id="SFP53457.1"/>
    </source>
</evidence>
<dbReference type="Pfam" id="PF01411">
    <property type="entry name" value="tRNA-synt_2c"/>
    <property type="match status" value="1"/>
</dbReference>
<dbReference type="InterPro" id="IPR018164">
    <property type="entry name" value="Ala-tRNA-synth_IIc_N"/>
</dbReference>
<dbReference type="PANTHER" id="PTHR43462">
    <property type="entry name" value="ALANYL-TRNA EDITING PROTEIN"/>
    <property type="match status" value="1"/>
</dbReference>
<dbReference type="Gene3D" id="3.10.310.40">
    <property type="match status" value="1"/>
</dbReference>
<dbReference type="GO" id="GO:0046872">
    <property type="term" value="F:metal ion binding"/>
    <property type="evidence" value="ECO:0007669"/>
    <property type="project" value="UniProtKB-KW"/>
</dbReference>
<dbReference type="GO" id="GO:0005737">
    <property type="term" value="C:cytoplasm"/>
    <property type="evidence" value="ECO:0007669"/>
    <property type="project" value="UniProtKB-SubCell"/>
</dbReference>
<dbReference type="SUPFAM" id="SSF50447">
    <property type="entry name" value="Translation proteins"/>
    <property type="match status" value="1"/>
</dbReference>
<organism evidence="7 8">
    <name type="scientific">Butyrivibrio proteoclasticus</name>
    <dbReference type="NCBI Taxonomy" id="43305"/>
    <lineage>
        <taxon>Bacteria</taxon>
        <taxon>Bacillati</taxon>
        <taxon>Bacillota</taxon>
        <taxon>Clostridia</taxon>
        <taxon>Lachnospirales</taxon>
        <taxon>Lachnospiraceae</taxon>
        <taxon>Butyrivibrio</taxon>
    </lineage>
</organism>
<evidence type="ECO:0000256" key="3">
    <source>
        <dbReference type="ARBA" id="ARBA00022723"/>
    </source>
</evidence>
<dbReference type="Proteomes" id="UP000182624">
    <property type="component" value="Unassembled WGS sequence"/>
</dbReference>
<comment type="cofactor">
    <cofactor evidence="1">
        <name>Zn(2+)</name>
        <dbReference type="ChEBI" id="CHEBI:29105"/>
    </cofactor>
</comment>
<keyword evidence="3" id="KW-0479">Metal-binding</keyword>
<evidence type="ECO:0000313" key="8">
    <source>
        <dbReference type="Proteomes" id="UP000182624"/>
    </source>
</evidence>
<proteinExistence type="predicted"/>
<reference evidence="8" key="1">
    <citation type="submission" date="2016-10" db="EMBL/GenBank/DDBJ databases">
        <authorList>
            <person name="Varghese N."/>
            <person name="Submissions S."/>
        </authorList>
    </citation>
    <scope>NUCLEOTIDE SEQUENCE [LARGE SCALE GENOMIC DNA]</scope>
    <source>
        <strain evidence="8">P18</strain>
    </source>
</reference>
<dbReference type="PROSITE" id="PS50860">
    <property type="entry name" value="AA_TRNA_LIGASE_II_ALA"/>
    <property type="match status" value="1"/>
</dbReference>
<dbReference type="Gene3D" id="3.30.980.10">
    <property type="entry name" value="Threonyl-trna Synthetase, Chain A, domain 2"/>
    <property type="match status" value="1"/>
</dbReference>
<dbReference type="GO" id="GO:0005524">
    <property type="term" value="F:ATP binding"/>
    <property type="evidence" value="ECO:0007669"/>
    <property type="project" value="InterPro"/>
</dbReference>
<dbReference type="Gene3D" id="2.40.30.130">
    <property type="match status" value="1"/>
</dbReference>
<feature type="domain" description="Alanyl-transfer RNA synthetases family profile" evidence="6">
    <location>
        <begin position="1"/>
        <end position="257"/>
    </location>
</feature>
<evidence type="ECO:0000256" key="2">
    <source>
        <dbReference type="ARBA" id="ARBA00004496"/>
    </source>
</evidence>
<dbReference type="InterPro" id="IPR009000">
    <property type="entry name" value="Transl_B-barrel_sf"/>
</dbReference>
<comment type="subcellular location">
    <subcellularLocation>
        <location evidence="2">Cytoplasm</location>
    </subcellularLocation>
</comment>
<keyword evidence="7" id="KW-0030">Aminoacyl-tRNA synthetase</keyword>
<dbReference type="PANTHER" id="PTHR43462:SF1">
    <property type="entry name" value="ALANYL-TRNA EDITING PROTEIN AARSD1"/>
    <property type="match status" value="1"/>
</dbReference>
<evidence type="ECO:0000256" key="1">
    <source>
        <dbReference type="ARBA" id="ARBA00001947"/>
    </source>
</evidence>
<dbReference type="GO" id="GO:0002161">
    <property type="term" value="F:aminoacyl-tRNA deacylase activity"/>
    <property type="evidence" value="ECO:0007669"/>
    <property type="project" value="UniProtKB-ARBA"/>
</dbReference>
<keyword evidence="8" id="KW-1185">Reference proteome</keyword>
<keyword evidence="7" id="KW-0436">Ligase</keyword>
<gene>
    <name evidence="7" type="ORF">SAMN04487928_103122</name>
</gene>
<dbReference type="EMBL" id="FOXO01000003">
    <property type="protein sequence ID" value="SFP53457.1"/>
    <property type="molecule type" value="Genomic_DNA"/>
</dbReference>
<evidence type="ECO:0000259" key="6">
    <source>
        <dbReference type="PROSITE" id="PS50860"/>
    </source>
</evidence>
<dbReference type="GO" id="GO:0006419">
    <property type="term" value="P:alanyl-tRNA aminoacylation"/>
    <property type="evidence" value="ECO:0007669"/>
    <property type="project" value="InterPro"/>
</dbReference>
<evidence type="ECO:0000256" key="5">
    <source>
        <dbReference type="SAM" id="Coils"/>
    </source>
</evidence>
<dbReference type="InterPro" id="IPR018163">
    <property type="entry name" value="Thr/Ala-tRNA-synth_IIc_edit"/>
</dbReference>
<dbReference type="AlphaFoldDB" id="A0A1I5R537"/>
<dbReference type="InterPro" id="IPR018165">
    <property type="entry name" value="Ala-tRNA-synth_IIc_core"/>
</dbReference>
<feature type="coiled-coil region" evidence="5">
    <location>
        <begin position="280"/>
        <end position="307"/>
    </location>
</feature>
<dbReference type="GO" id="GO:0003676">
    <property type="term" value="F:nucleic acid binding"/>
    <property type="evidence" value="ECO:0007669"/>
    <property type="project" value="InterPro"/>
</dbReference>